<feature type="transmembrane region" description="Helical" evidence="5">
    <location>
        <begin position="259"/>
        <end position="277"/>
    </location>
</feature>
<organism evidence="7 8">
    <name type="scientific">Adineta ricciae</name>
    <name type="common">Rotifer</name>
    <dbReference type="NCBI Taxonomy" id="249248"/>
    <lineage>
        <taxon>Eukaryota</taxon>
        <taxon>Metazoa</taxon>
        <taxon>Spiralia</taxon>
        <taxon>Gnathifera</taxon>
        <taxon>Rotifera</taxon>
        <taxon>Eurotatoria</taxon>
        <taxon>Bdelloidea</taxon>
        <taxon>Adinetida</taxon>
        <taxon>Adinetidae</taxon>
        <taxon>Adineta</taxon>
    </lineage>
</organism>
<keyword evidence="8" id="KW-1185">Reference proteome</keyword>
<name>A0A813P5T7_ADIRI</name>
<feature type="transmembrane region" description="Helical" evidence="5">
    <location>
        <begin position="122"/>
        <end position="146"/>
    </location>
</feature>
<evidence type="ECO:0000256" key="5">
    <source>
        <dbReference type="SAM" id="Phobius"/>
    </source>
</evidence>
<evidence type="ECO:0000256" key="1">
    <source>
        <dbReference type="ARBA" id="ARBA00004370"/>
    </source>
</evidence>
<dbReference type="InterPro" id="IPR017452">
    <property type="entry name" value="GPCR_Rhodpsn_7TM"/>
</dbReference>
<feature type="transmembrane region" description="Helical" evidence="5">
    <location>
        <begin position="42"/>
        <end position="64"/>
    </location>
</feature>
<feature type="domain" description="G-protein coupled receptors family 1 profile" evidence="6">
    <location>
        <begin position="21"/>
        <end position="239"/>
    </location>
</feature>
<evidence type="ECO:0000256" key="2">
    <source>
        <dbReference type="ARBA" id="ARBA00022692"/>
    </source>
</evidence>
<dbReference type="Gene3D" id="1.20.1070.10">
    <property type="entry name" value="Rhodopsin 7-helix transmembrane proteins"/>
    <property type="match status" value="1"/>
</dbReference>
<dbReference type="AlphaFoldDB" id="A0A813P5T7"/>
<evidence type="ECO:0000256" key="4">
    <source>
        <dbReference type="ARBA" id="ARBA00023136"/>
    </source>
</evidence>
<evidence type="ECO:0000313" key="8">
    <source>
        <dbReference type="Proteomes" id="UP000663828"/>
    </source>
</evidence>
<comment type="caution">
    <text evidence="7">The sequence shown here is derived from an EMBL/GenBank/DDBJ whole genome shotgun (WGS) entry which is preliminary data.</text>
</comment>
<gene>
    <name evidence="7" type="ORF">XAT740_LOCUS296</name>
</gene>
<keyword evidence="3 5" id="KW-1133">Transmembrane helix</keyword>
<sequence>MLSWYTRAWLMLVLLIPSVLVTIFDLYHFLRFSSLRKALNNHVIILLLICALIESLTDIIWHIYFYFNTSVMSFTYQFCKTWAVVGPSMYVAAFTLMAWASIERHILIFHSSFLSTKVKRFLFHYVPLVICILWPVVFYFVTQLIIPCDVILSSTKRYCGLYVCVMYSPWSTYVDSICNYIAPALITVLFSLSLFVRVLCCRYHVIGRIRWRKYKKLAFQLLPLSVLYLVLQFPAMILYTAYTAGLPYLVAAEYYSDSLYMTFWIVLLIPFACAISLPDLGSRCKKLIFFWRPERTIVPHTVLASRRGLGPKGITVY</sequence>
<dbReference type="GO" id="GO:0016020">
    <property type="term" value="C:membrane"/>
    <property type="evidence" value="ECO:0007669"/>
    <property type="project" value="UniProtKB-SubCell"/>
</dbReference>
<dbReference type="Proteomes" id="UP000663828">
    <property type="component" value="Unassembled WGS sequence"/>
</dbReference>
<keyword evidence="2 5" id="KW-0812">Transmembrane</keyword>
<dbReference type="SUPFAM" id="SSF81321">
    <property type="entry name" value="Family A G protein-coupled receptor-like"/>
    <property type="match status" value="1"/>
</dbReference>
<evidence type="ECO:0000313" key="7">
    <source>
        <dbReference type="EMBL" id="CAF0748637.1"/>
    </source>
</evidence>
<dbReference type="EMBL" id="CAJNOR010000008">
    <property type="protein sequence ID" value="CAF0748637.1"/>
    <property type="molecule type" value="Genomic_DNA"/>
</dbReference>
<keyword evidence="4 5" id="KW-0472">Membrane</keyword>
<proteinExistence type="predicted"/>
<evidence type="ECO:0000256" key="3">
    <source>
        <dbReference type="ARBA" id="ARBA00022989"/>
    </source>
</evidence>
<evidence type="ECO:0000259" key="6">
    <source>
        <dbReference type="PROSITE" id="PS50262"/>
    </source>
</evidence>
<accession>A0A813P5T7</accession>
<dbReference type="PROSITE" id="PS50262">
    <property type="entry name" value="G_PROTEIN_RECEP_F1_2"/>
    <property type="match status" value="1"/>
</dbReference>
<feature type="transmembrane region" description="Helical" evidence="5">
    <location>
        <begin position="84"/>
        <end position="102"/>
    </location>
</feature>
<protein>
    <recommendedName>
        <fullName evidence="6">G-protein coupled receptors family 1 profile domain-containing protein</fullName>
    </recommendedName>
</protein>
<reference evidence="7" key="1">
    <citation type="submission" date="2021-02" db="EMBL/GenBank/DDBJ databases">
        <authorList>
            <person name="Nowell W R."/>
        </authorList>
    </citation>
    <scope>NUCLEOTIDE SEQUENCE</scope>
</reference>
<comment type="subcellular location">
    <subcellularLocation>
        <location evidence="1">Membrane</location>
    </subcellularLocation>
</comment>
<feature type="transmembrane region" description="Helical" evidence="5">
    <location>
        <begin position="221"/>
        <end position="239"/>
    </location>
</feature>
<feature type="transmembrane region" description="Helical" evidence="5">
    <location>
        <begin position="6"/>
        <end position="30"/>
    </location>
</feature>
<feature type="transmembrane region" description="Helical" evidence="5">
    <location>
        <begin position="180"/>
        <end position="200"/>
    </location>
</feature>